<dbReference type="OrthoDB" id="107372at2759"/>
<dbReference type="InterPro" id="IPR017375">
    <property type="entry name" value="PEX12"/>
</dbReference>
<gene>
    <name evidence="14" type="primary">prx-12</name>
    <name evidence="14" type="ORF">Tcan_06813</name>
</gene>
<evidence type="ECO:0000256" key="5">
    <source>
        <dbReference type="ARBA" id="ARBA00022692"/>
    </source>
</evidence>
<dbReference type="GO" id="GO:0004842">
    <property type="term" value="F:ubiquitin-protein transferase activity"/>
    <property type="evidence" value="ECO:0007669"/>
    <property type="project" value="TreeGrafter"/>
</dbReference>
<dbReference type="EMBL" id="JPKZ01000676">
    <property type="protein sequence ID" value="KHN86036.1"/>
    <property type="molecule type" value="Genomic_DNA"/>
</dbReference>
<proteinExistence type="inferred from homology"/>
<sequence length="167" mass="18779">MSGVSSHNRMIKSADHFVERIKDSRAYAMHRLNLAMPNSGAALRGAHLASQLQAICQQPSIFDILSQESLMSSLKPAIGHLIKYLSVVHPERFTTANKWYDELYAIFDLLLQNHYLKRYGASFSENFYSIKRIALSTGSVPSQGIPRMKSLLILVSFCHQTVISEHA</sequence>
<reference evidence="14 15" key="1">
    <citation type="submission" date="2014-11" db="EMBL/GenBank/DDBJ databases">
        <title>Genetic blueprint of the zoonotic pathogen Toxocara canis.</title>
        <authorList>
            <person name="Zhu X.-Q."/>
            <person name="Korhonen P.K."/>
            <person name="Cai H."/>
            <person name="Young N.D."/>
            <person name="Nejsum P."/>
            <person name="von Samson-Himmelstjerna G."/>
            <person name="Boag P.R."/>
            <person name="Tan P."/>
            <person name="Li Q."/>
            <person name="Min J."/>
            <person name="Yang Y."/>
            <person name="Wang X."/>
            <person name="Fang X."/>
            <person name="Hall R.S."/>
            <person name="Hofmann A."/>
            <person name="Sternberg P.W."/>
            <person name="Jex A.R."/>
            <person name="Gasser R.B."/>
        </authorList>
    </citation>
    <scope>NUCLEOTIDE SEQUENCE [LARGE SCALE GENOMIC DNA]</scope>
    <source>
        <strain evidence="14">PN_DK_2014</strain>
    </source>
</reference>
<dbReference type="GO" id="GO:0008270">
    <property type="term" value="F:zinc ion binding"/>
    <property type="evidence" value="ECO:0007669"/>
    <property type="project" value="UniProtKB-KW"/>
</dbReference>
<evidence type="ECO:0000256" key="7">
    <source>
        <dbReference type="ARBA" id="ARBA00022771"/>
    </source>
</evidence>
<keyword evidence="10" id="KW-1133">Transmembrane helix</keyword>
<evidence type="ECO:0000256" key="10">
    <source>
        <dbReference type="ARBA" id="ARBA00022989"/>
    </source>
</evidence>
<accession>A0A0B2VR49</accession>
<dbReference type="GO" id="GO:1990429">
    <property type="term" value="C:peroxisomal importomer complex"/>
    <property type="evidence" value="ECO:0007669"/>
    <property type="project" value="TreeGrafter"/>
</dbReference>
<protein>
    <submittedName>
        <fullName evidence="14">Putative peroxisome assembly protein 12</fullName>
    </submittedName>
</protein>
<dbReference type="Proteomes" id="UP000031036">
    <property type="component" value="Unassembled WGS sequence"/>
</dbReference>
<dbReference type="PANTHER" id="PTHR12888">
    <property type="entry name" value="PEROXISOME ASSEMBLY PROTEIN 12 PEROXIN-12"/>
    <property type="match status" value="1"/>
</dbReference>
<evidence type="ECO:0000259" key="13">
    <source>
        <dbReference type="Pfam" id="PF04757"/>
    </source>
</evidence>
<dbReference type="AlphaFoldDB" id="A0A0B2VR49"/>
<evidence type="ECO:0000256" key="9">
    <source>
        <dbReference type="ARBA" id="ARBA00022927"/>
    </source>
</evidence>
<keyword evidence="12" id="KW-0576">Peroxisome</keyword>
<keyword evidence="15" id="KW-1185">Reference proteome</keyword>
<dbReference type="OMA" id="EKWHTEW"/>
<comment type="pathway">
    <text evidence="2">Protein modification; protein ubiquitination.</text>
</comment>
<comment type="caution">
    <text evidence="14">The sequence shown here is derived from an EMBL/GenBank/DDBJ whole genome shotgun (WGS) entry which is preliminary data.</text>
</comment>
<dbReference type="GO" id="GO:0005778">
    <property type="term" value="C:peroxisomal membrane"/>
    <property type="evidence" value="ECO:0007669"/>
    <property type="project" value="UniProtKB-SubCell"/>
</dbReference>
<feature type="domain" description="Pex N-terminal" evidence="13">
    <location>
        <begin position="67"/>
        <end position="153"/>
    </location>
</feature>
<name>A0A0B2VR49_TOXCA</name>
<dbReference type="PANTHER" id="PTHR12888:SF0">
    <property type="entry name" value="PEROXISOME ASSEMBLY PROTEIN 12"/>
    <property type="match status" value="1"/>
</dbReference>
<keyword evidence="6" id="KW-0479">Metal-binding</keyword>
<comment type="subcellular location">
    <subcellularLocation>
        <location evidence="1">Peroxisome membrane</location>
        <topology evidence="1">Multi-pass membrane protein</topology>
    </subcellularLocation>
</comment>
<dbReference type="STRING" id="6265.A0A0B2VR49"/>
<evidence type="ECO:0000256" key="2">
    <source>
        <dbReference type="ARBA" id="ARBA00004906"/>
    </source>
</evidence>
<evidence type="ECO:0000256" key="4">
    <source>
        <dbReference type="ARBA" id="ARBA00022448"/>
    </source>
</evidence>
<evidence type="ECO:0000256" key="8">
    <source>
        <dbReference type="ARBA" id="ARBA00022833"/>
    </source>
</evidence>
<dbReference type="GO" id="GO:0016558">
    <property type="term" value="P:protein import into peroxisome matrix"/>
    <property type="evidence" value="ECO:0007669"/>
    <property type="project" value="InterPro"/>
</dbReference>
<evidence type="ECO:0000256" key="6">
    <source>
        <dbReference type="ARBA" id="ARBA00022723"/>
    </source>
</evidence>
<evidence type="ECO:0000256" key="3">
    <source>
        <dbReference type="ARBA" id="ARBA00008704"/>
    </source>
</evidence>
<evidence type="ECO:0000256" key="12">
    <source>
        <dbReference type="ARBA" id="ARBA00023140"/>
    </source>
</evidence>
<dbReference type="Pfam" id="PF04757">
    <property type="entry name" value="Pex2_Pex12"/>
    <property type="match status" value="1"/>
</dbReference>
<keyword evidence="8" id="KW-0862">Zinc</keyword>
<keyword evidence="4" id="KW-0813">Transport</keyword>
<keyword evidence="7" id="KW-0863">Zinc-finger</keyword>
<keyword evidence="11" id="KW-0472">Membrane</keyword>
<evidence type="ECO:0000313" key="15">
    <source>
        <dbReference type="Proteomes" id="UP000031036"/>
    </source>
</evidence>
<keyword evidence="9" id="KW-0653">Protein transport</keyword>
<comment type="similarity">
    <text evidence="3">Belongs to the pex2/pex10/pex12 family.</text>
</comment>
<evidence type="ECO:0000313" key="14">
    <source>
        <dbReference type="EMBL" id="KHN86036.1"/>
    </source>
</evidence>
<keyword evidence="5" id="KW-0812">Transmembrane</keyword>
<organism evidence="14 15">
    <name type="scientific">Toxocara canis</name>
    <name type="common">Canine roundworm</name>
    <dbReference type="NCBI Taxonomy" id="6265"/>
    <lineage>
        <taxon>Eukaryota</taxon>
        <taxon>Metazoa</taxon>
        <taxon>Ecdysozoa</taxon>
        <taxon>Nematoda</taxon>
        <taxon>Chromadorea</taxon>
        <taxon>Rhabditida</taxon>
        <taxon>Spirurina</taxon>
        <taxon>Ascaridomorpha</taxon>
        <taxon>Ascaridoidea</taxon>
        <taxon>Toxocaridae</taxon>
        <taxon>Toxocara</taxon>
    </lineage>
</organism>
<dbReference type="InterPro" id="IPR006845">
    <property type="entry name" value="Pex_N"/>
</dbReference>
<evidence type="ECO:0000256" key="1">
    <source>
        <dbReference type="ARBA" id="ARBA00004585"/>
    </source>
</evidence>
<dbReference type="GO" id="GO:0006513">
    <property type="term" value="P:protein monoubiquitination"/>
    <property type="evidence" value="ECO:0007669"/>
    <property type="project" value="TreeGrafter"/>
</dbReference>
<evidence type="ECO:0000256" key="11">
    <source>
        <dbReference type="ARBA" id="ARBA00023136"/>
    </source>
</evidence>